<evidence type="ECO:0000313" key="2">
    <source>
        <dbReference type="EMBL" id="KAK4139013.1"/>
    </source>
</evidence>
<accession>A0AAN6ZIE1</accession>
<dbReference type="EMBL" id="MU853401">
    <property type="protein sequence ID" value="KAK4139013.1"/>
    <property type="molecule type" value="Genomic_DNA"/>
</dbReference>
<reference evidence="2" key="1">
    <citation type="journal article" date="2023" name="Mol. Phylogenet. Evol.">
        <title>Genome-scale phylogeny and comparative genomics of the fungal order Sordariales.</title>
        <authorList>
            <person name="Hensen N."/>
            <person name="Bonometti L."/>
            <person name="Westerberg I."/>
            <person name="Brannstrom I.O."/>
            <person name="Guillou S."/>
            <person name="Cros-Aarteil S."/>
            <person name="Calhoun S."/>
            <person name="Haridas S."/>
            <person name="Kuo A."/>
            <person name="Mondo S."/>
            <person name="Pangilinan J."/>
            <person name="Riley R."/>
            <person name="LaButti K."/>
            <person name="Andreopoulos B."/>
            <person name="Lipzen A."/>
            <person name="Chen C."/>
            <person name="Yan M."/>
            <person name="Daum C."/>
            <person name="Ng V."/>
            <person name="Clum A."/>
            <person name="Steindorff A."/>
            <person name="Ohm R.A."/>
            <person name="Martin F."/>
            <person name="Silar P."/>
            <person name="Natvig D.O."/>
            <person name="Lalanne C."/>
            <person name="Gautier V."/>
            <person name="Ament-Velasquez S.L."/>
            <person name="Kruys A."/>
            <person name="Hutchinson M.I."/>
            <person name="Powell A.J."/>
            <person name="Barry K."/>
            <person name="Miller A.N."/>
            <person name="Grigoriev I.V."/>
            <person name="Debuchy R."/>
            <person name="Gladieux P."/>
            <person name="Hiltunen Thoren M."/>
            <person name="Johannesson H."/>
        </authorList>
    </citation>
    <scope>NUCLEOTIDE SEQUENCE</scope>
    <source>
        <strain evidence="2">CBS 123565</strain>
    </source>
</reference>
<dbReference type="AlphaFoldDB" id="A0AAN6ZIE1"/>
<comment type="caution">
    <text evidence="2">The sequence shown here is derived from an EMBL/GenBank/DDBJ whole genome shotgun (WGS) entry which is preliminary data.</text>
</comment>
<proteinExistence type="predicted"/>
<evidence type="ECO:0000313" key="3">
    <source>
        <dbReference type="Proteomes" id="UP001304895"/>
    </source>
</evidence>
<feature type="compositionally biased region" description="Basic residues" evidence="1">
    <location>
        <begin position="1"/>
        <end position="11"/>
    </location>
</feature>
<protein>
    <submittedName>
        <fullName evidence="2">Uncharacterized protein</fullName>
    </submittedName>
</protein>
<evidence type="ECO:0000256" key="1">
    <source>
        <dbReference type="SAM" id="MobiDB-lite"/>
    </source>
</evidence>
<feature type="compositionally biased region" description="Polar residues" evidence="1">
    <location>
        <begin position="12"/>
        <end position="22"/>
    </location>
</feature>
<name>A0AAN6ZIE1_9PEZI</name>
<feature type="region of interest" description="Disordered" evidence="1">
    <location>
        <begin position="1"/>
        <end position="23"/>
    </location>
</feature>
<sequence>MPRNINLRKSRSTTSSRCNSQRYKPPPFFSPSLSLLATVHIVGTLHTSSTFASVSRMNKNFLFVNHTSHNLYLNRKIVNH</sequence>
<organism evidence="2 3">
    <name type="scientific">Trichocladium antarcticum</name>
    <dbReference type="NCBI Taxonomy" id="1450529"/>
    <lineage>
        <taxon>Eukaryota</taxon>
        <taxon>Fungi</taxon>
        <taxon>Dikarya</taxon>
        <taxon>Ascomycota</taxon>
        <taxon>Pezizomycotina</taxon>
        <taxon>Sordariomycetes</taxon>
        <taxon>Sordariomycetidae</taxon>
        <taxon>Sordariales</taxon>
        <taxon>Chaetomiaceae</taxon>
        <taxon>Trichocladium</taxon>
    </lineage>
</organism>
<reference evidence="2" key="2">
    <citation type="submission" date="2023-05" db="EMBL/GenBank/DDBJ databases">
        <authorList>
            <consortium name="Lawrence Berkeley National Laboratory"/>
            <person name="Steindorff A."/>
            <person name="Hensen N."/>
            <person name="Bonometti L."/>
            <person name="Westerberg I."/>
            <person name="Brannstrom I.O."/>
            <person name="Guillou S."/>
            <person name="Cros-Aarteil S."/>
            <person name="Calhoun S."/>
            <person name="Haridas S."/>
            <person name="Kuo A."/>
            <person name="Mondo S."/>
            <person name="Pangilinan J."/>
            <person name="Riley R."/>
            <person name="Labutti K."/>
            <person name="Andreopoulos B."/>
            <person name="Lipzen A."/>
            <person name="Chen C."/>
            <person name="Yanf M."/>
            <person name="Daum C."/>
            <person name="Ng V."/>
            <person name="Clum A."/>
            <person name="Ohm R."/>
            <person name="Martin F."/>
            <person name="Silar P."/>
            <person name="Natvig D."/>
            <person name="Lalanne C."/>
            <person name="Gautier V."/>
            <person name="Ament-Velasquez S.L."/>
            <person name="Kruys A."/>
            <person name="Hutchinson M.I."/>
            <person name="Powell A.J."/>
            <person name="Barry K."/>
            <person name="Miller A.N."/>
            <person name="Grigoriev I.V."/>
            <person name="Debuchy R."/>
            <person name="Gladieux P."/>
            <person name="Thoren M.H."/>
            <person name="Johannesson H."/>
        </authorList>
    </citation>
    <scope>NUCLEOTIDE SEQUENCE</scope>
    <source>
        <strain evidence="2">CBS 123565</strain>
    </source>
</reference>
<dbReference type="Proteomes" id="UP001304895">
    <property type="component" value="Unassembled WGS sequence"/>
</dbReference>
<keyword evidence="3" id="KW-1185">Reference proteome</keyword>
<gene>
    <name evidence="2" type="ORF">BT67DRAFT_30829</name>
</gene>